<dbReference type="EMBL" id="QPJY01000001">
    <property type="protein sequence ID" value="RCX33423.1"/>
    <property type="molecule type" value="Genomic_DNA"/>
</dbReference>
<accession>A0A369CIA2</accession>
<reference evidence="2 3" key="1">
    <citation type="submission" date="2018-07" db="EMBL/GenBank/DDBJ databases">
        <title>Genomic Encyclopedia of Type Strains, Phase IV (KMG-IV): sequencing the most valuable type-strain genomes for metagenomic binning, comparative biology and taxonomic classification.</title>
        <authorList>
            <person name="Goeker M."/>
        </authorList>
    </citation>
    <scope>NUCLEOTIDE SEQUENCE [LARGE SCALE GENOMIC DNA]</scope>
    <source>
        <strain evidence="2 3">DSM 26407</strain>
    </source>
</reference>
<gene>
    <name evidence="2" type="ORF">DFQ59_101725</name>
</gene>
<evidence type="ECO:0000256" key="1">
    <source>
        <dbReference type="SAM" id="MobiDB-lite"/>
    </source>
</evidence>
<name>A0A369CIA2_9GAMM</name>
<feature type="region of interest" description="Disordered" evidence="1">
    <location>
        <begin position="1"/>
        <end position="70"/>
    </location>
</feature>
<dbReference type="AlphaFoldDB" id="A0A369CIA2"/>
<dbReference type="AntiFam" id="ANF00041">
    <property type="entry name" value="Antisense to RNaseP"/>
</dbReference>
<organism evidence="2 3">
    <name type="scientific">Thioalbus denitrificans</name>
    <dbReference type="NCBI Taxonomy" id="547122"/>
    <lineage>
        <taxon>Bacteria</taxon>
        <taxon>Pseudomonadati</taxon>
        <taxon>Pseudomonadota</taxon>
        <taxon>Gammaproteobacteria</taxon>
        <taxon>Chromatiales</taxon>
        <taxon>Ectothiorhodospiraceae</taxon>
        <taxon>Thioalbus</taxon>
    </lineage>
</organism>
<dbReference type="AntiFam" id="ANF00044">
    <property type="entry name" value="Antisense to RNaseP"/>
</dbReference>
<evidence type="ECO:0000313" key="3">
    <source>
        <dbReference type="Proteomes" id="UP000252707"/>
    </source>
</evidence>
<feature type="compositionally biased region" description="Basic and acidic residues" evidence="1">
    <location>
        <begin position="30"/>
        <end position="49"/>
    </location>
</feature>
<sequence>MRRKPSFPGDRFTSPDRFQASRGAWTPRQPTEKTADHHRERSFRDHPRTSLDQTEAASRKGREAGEEKWGSRPVSRVLSWTAIHLGRTSPCASSDLPGSGAGRAIAPLFGLAPGGVYRAAECCHRRGALLPHLFTLAGAPEGALAVCFLWHFPSARAAQALPGTLPCGARTFLPARRRRGCPADSRKHYTSGRPPGGRYSFIAKRRPAGWGMGTAWPDESGPTIHAFTHSRIHALTHSRPQSPSLNRIASR</sequence>
<comment type="caution">
    <text evidence="2">The sequence shown here is derived from an EMBL/GenBank/DDBJ whole genome shotgun (WGS) entry which is preliminary data.</text>
</comment>
<evidence type="ECO:0000313" key="2">
    <source>
        <dbReference type="EMBL" id="RCX33423.1"/>
    </source>
</evidence>
<protein>
    <submittedName>
        <fullName evidence="2">Uncharacterized protein</fullName>
    </submittedName>
</protein>
<dbReference type="Proteomes" id="UP000252707">
    <property type="component" value="Unassembled WGS sequence"/>
</dbReference>
<feature type="compositionally biased region" description="Basic and acidic residues" evidence="1">
    <location>
        <begin position="57"/>
        <end position="70"/>
    </location>
</feature>
<keyword evidence="3" id="KW-1185">Reference proteome</keyword>
<proteinExistence type="predicted"/>